<keyword evidence="10 17" id="KW-0175">Coiled coil</keyword>
<keyword evidence="11" id="KW-0472">Membrane</keyword>
<dbReference type="EMBL" id="HAEA01001910">
    <property type="protein sequence ID" value="SBQ30390.1"/>
    <property type="molecule type" value="Transcribed_RNA"/>
</dbReference>
<proteinExistence type="predicted"/>
<evidence type="ECO:0000256" key="11">
    <source>
        <dbReference type="ARBA" id="ARBA00023136"/>
    </source>
</evidence>
<dbReference type="SMART" id="SM00228">
    <property type="entry name" value="PDZ"/>
    <property type="match status" value="1"/>
</dbReference>
<feature type="compositionally biased region" description="Low complexity" evidence="18">
    <location>
        <begin position="512"/>
        <end position="543"/>
    </location>
</feature>
<accession>A0A1A8D7Z8</accession>
<evidence type="ECO:0000256" key="5">
    <source>
        <dbReference type="ARBA" id="ARBA00022448"/>
    </source>
</evidence>
<dbReference type="GO" id="GO:0042802">
    <property type="term" value="F:identical protein binding"/>
    <property type="evidence" value="ECO:0007669"/>
    <property type="project" value="UniProtKB-ARBA"/>
</dbReference>
<feature type="region of interest" description="Disordered" evidence="18">
    <location>
        <begin position="1237"/>
        <end position="1289"/>
    </location>
</feature>
<dbReference type="PANTHER" id="PTHR16528:SF2">
    <property type="entry name" value="GOLGI-ASSOCIATED PDZ AND COILED-COIL MOTIF-CONTAINING PROTEIN"/>
    <property type="match status" value="1"/>
</dbReference>
<evidence type="ECO:0000259" key="19">
    <source>
        <dbReference type="PROSITE" id="PS50106"/>
    </source>
</evidence>
<evidence type="ECO:0000256" key="8">
    <source>
        <dbReference type="ARBA" id="ARBA00023018"/>
    </source>
</evidence>
<evidence type="ECO:0000256" key="1">
    <source>
        <dbReference type="ARBA" id="ARBA00004198"/>
    </source>
</evidence>
<reference evidence="20" key="2">
    <citation type="submission" date="2016-06" db="EMBL/GenBank/DDBJ databases">
        <title>The genome of a short-lived fish provides insights into sex chromosome evolution and the genetic control of aging.</title>
        <authorList>
            <person name="Reichwald K."/>
            <person name="Felder M."/>
            <person name="Petzold A."/>
            <person name="Koch P."/>
            <person name="Groth M."/>
            <person name="Platzer M."/>
        </authorList>
    </citation>
    <scope>NUCLEOTIDE SEQUENCE</scope>
    <source>
        <tissue evidence="20">Brain</tissue>
    </source>
</reference>
<feature type="region of interest" description="Disordered" evidence="18">
    <location>
        <begin position="684"/>
        <end position="732"/>
    </location>
</feature>
<feature type="compositionally biased region" description="Low complexity" evidence="18">
    <location>
        <begin position="148"/>
        <end position="161"/>
    </location>
</feature>
<feature type="domain" description="PDZ" evidence="19">
    <location>
        <begin position="1125"/>
        <end position="1208"/>
    </location>
</feature>
<evidence type="ECO:0000313" key="20">
    <source>
        <dbReference type="EMBL" id="SBQ30390.1"/>
    </source>
</evidence>
<dbReference type="PANTHER" id="PTHR16528">
    <property type="entry name" value="GOLGI-ASSOCIATED PDZ AND COILED-COIL MOTIF-CONTAINING"/>
    <property type="match status" value="1"/>
</dbReference>
<dbReference type="Gene3D" id="2.30.42.10">
    <property type="match status" value="1"/>
</dbReference>
<feature type="region of interest" description="Disordered" evidence="18">
    <location>
        <begin position="511"/>
        <end position="597"/>
    </location>
</feature>
<feature type="compositionally biased region" description="Basic and acidic residues" evidence="18">
    <location>
        <begin position="581"/>
        <end position="590"/>
    </location>
</feature>
<evidence type="ECO:0000256" key="18">
    <source>
        <dbReference type="SAM" id="MobiDB-lite"/>
    </source>
</evidence>
<feature type="compositionally biased region" description="Basic and acidic residues" evidence="18">
    <location>
        <begin position="1271"/>
        <end position="1289"/>
    </location>
</feature>
<evidence type="ECO:0000256" key="7">
    <source>
        <dbReference type="ARBA" id="ARBA00022927"/>
    </source>
</evidence>
<evidence type="ECO:0000256" key="13">
    <source>
        <dbReference type="ARBA" id="ARBA00034105"/>
    </source>
</evidence>
<sequence length="1289" mass="139715">SPGENRIPTRSPRQPCRTGPSRVKAAARLLRHPQSASTCCFRFSPPTPSGTMDSPPKLSGETLIVHHIPLVHCQVSVGRQGSCGSSLKRSNPFSPPESLGLSRTTSLPERDVLQREALLYSSLIQTSSSSWSSHDGGRENRDGGKGGSTASDDSSFTSSISEDQLPTAHTLPRAKPRSRNPRRRNPFLLNADDNDDEDEDDGDNLNGYLEDSSFHLHSDTNAALDDAMVPFHLHGLGFASEPFLLHSSGGGSSRESLRGAASDLSNHLEDLDILGLDCQRRHGSSGSNMSMDCGEQDWGDDDEEDEDHLMRCGGSSKTGSYSSSSSAHHCSCCALSQNYPQQLPEAFSETFSELQQGYGSDSSCNSSDGVLVNFSAIYNKMNNGVPERPQTSGLVSTDHSCTSSVSDLPGNHQDSTGGAFYLDLHTSPTEPPFSQQQPSNAFPFIREPHLSTTSHCSCSAEHQGPVDLDANCNSYLPPRAGSSGDLTSCLQSQARLVVATQNYYKLVTCDLSSQSSPSPAGSSVNSCSEEPSKGSPSPSQPSEYFLFRQRGDEDGLEEEENGDEESFQRDPEEEEEDEGAEEKNKEETNNHQEAGGGEAAHDVIEGQVYINISPPIAGRSVIGGAAPSGNRLRSRSYDRNLDKPPSPRLGSLERMLSCPVRLNESASLAPPVPPPPRVTSFAEIARSKRRNGGLGGSSSMKEAADPFSSSHSHSSVDFSPIPEKRVGSVSPTVSPAPFTRCYSQGSMERHLEEARGGKADAGGGLWSSSDCPPAVVRYSKDQRPTTLPIQPFTFHHQFTSKPPQPKPLLPLLTGFTSGMQAHSGLRSGSGSGSGSGVGRRGFAHNMSASAGCSPSGHSLGLGPAVSMFRWLEVLEKEFDKAFVDVDLLLGEIDPDQVDITYEGRQKMTSLSSCFAQLCHKTQTVFQLNHKLEAQLVDLRSELTEAKAERTVVEKEVHDLLLQLHALQLQLRVKQGQAEDSDTIKERLLVPTMEEMEQELESSKKDKITEARLEAESRLYKKENEALRRHIAVLQAEVYGARLAAKYLDKELAGRVQQIQLLGRDMKGPAHDKLWNQLEAEIHLHRHKTVIRACRGRSDPKKPLPSPVGHEPDILKKTQGVGPIRKVVLVKEDHEGLGISITGGKEHGVPILISEIHPGQPADRCGGLHVGDAILAVNSINLRDAKHKEAVTILSQQRGQIEFELVYVAPEVDSDDENVEYEDDSGHRYRLYLDELEDGSSAAAPSSSSAPLQALEKMSLRNGPENGNQDLSSDRLRGDPPKPSDSECST</sequence>
<feature type="region of interest" description="Disordered" evidence="18">
    <location>
        <begin position="128"/>
        <end position="206"/>
    </location>
</feature>
<evidence type="ECO:0000256" key="3">
    <source>
        <dbReference type="ARBA" id="ARBA00004395"/>
    </source>
</evidence>
<dbReference type="FunFam" id="2.30.42.10:FF:000067">
    <property type="entry name" value="Golgi-associated PDZ and coiled-coil motif-containing protein-like"/>
    <property type="match status" value="1"/>
</dbReference>
<dbReference type="CDD" id="cd14686">
    <property type="entry name" value="bZIP"/>
    <property type="match status" value="1"/>
</dbReference>
<evidence type="ECO:0000256" key="17">
    <source>
        <dbReference type="SAM" id="Coils"/>
    </source>
</evidence>
<evidence type="ECO:0000256" key="14">
    <source>
        <dbReference type="ARBA" id="ARBA00072943"/>
    </source>
</evidence>
<evidence type="ECO:0000256" key="12">
    <source>
        <dbReference type="ARBA" id="ARBA00023273"/>
    </source>
</evidence>
<keyword evidence="7" id="KW-0653">Protein transport</keyword>
<feature type="region of interest" description="Disordered" evidence="18">
    <location>
        <begin position="81"/>
        <end position="107"/>
    </location>
</feature>
<feature type="coiled-coil region" evidence="17">
    <location>
        <begin position="1009"/>
        <end position="1036"/>
    </location>
</feature>
<feature type="non-terminal residue" evidence="20">
    <location>
        <position position="1"/>
    </location>
</feature>
<keyword evidence="5" id="KW-0813">Transport</keyword>
<evidence type="ECO:0000256" key="10">
    <source>
        <dbReference type="ARBA" id="ARBA00023054"/>
    </source>
</evidence>
<keyword evidence="8" id="KW-0770">Synapse</keyword>
<feature type="region of interest" description="Disordered" evidence="18">
    <location>
        <begin position="617"/>
        <end position="651"/>
    </location>
</feature>
<feature type="compositionally biased region" description="Acidic residues" evidence="18">
    <location>
        <begin position="192"/>
        <end position="203"/>
    </location>
</feature>
<evidence type="ECO:0000256" key="9">
    <source>
        <dbReference type="ARBA" id="ARBA00023034"/>
    </source>
</evidence>
<organism evidence="20">
    <name type="scientific">Nothobranchius kadleci</name>
    <name type="common">African annual killifish</name>
    <dbReference type="NCBI Taxonomy" id="1051664"/>
    <lineage>
        <taxon>Eukaryota</taxon>
        <taxon>Metazoa</taxon>
        <taxon>Chordata</taxon>
        <taxon>Craniata</taxon>
        <taxon>Vertebrata</taxon>
        <taxon>Euteleostomi</taxon>
        <taxon>Actinopterygii</taxon>
        <taxon>Neopterygii</taxon>
        <taxon>Teleostei</taxon>
        <taxon>Neoteleostei</taxon>
        <taxon>Acanthomorphata</taxon>
        <taxon>Ovalentaria</taxon>
        <taxon>Atherinomorphae</taxon>
        <taxon>Cyprinodontiformes</taxon>
        <taxon>Nothobranchiidae</taxon>
        <taxon>Nothobranchius</taxon>
    </lineage>
</organism>
<feature type="compositionally biased region" description="Basic and acidic residues" evidence="18">
    <location>
        <begin position="135"/>
        <end position="144"/>
    </location>
</feature>
<gene>
    <name evidence="20" type="primary">RUSC2</name>
</gene>
<dbReference type="InterPro" id="IPR038879">
    <property type="entry name" value="GOPC"/>
</dbReference>
<dbReference type="GO" id="GO:0005886">
    <property type="term" value="C:plasma membrane"/>
    <property type="evidence" value="ECO:0007669"/>
    <property type="project" value="UniProtKB-ARBA"/>
</dbReference>
<feature type="region of interest" description="Disordered" evidence="18">
    <location>
        <begin position="1"/>
        <end position="23"/>
    </location>
</feature>
<feature type="compositionally biased region" description="Acidic residues" evidence="18">
    <location>
        <begin position="554"/>
        <end position="580"/>
    </location>
</feature>
<dbReference type="PROSITE" id="PS50106">
    <property type="entry name" value="PDZ"/>
    <property type="match status" value="1"/>
</dbReference>
<dbReference type="GO" id="GO:2000009">
    <property type="term" value="P:negative regulation of protein localization to cell surface"/>
    <property type="evidence" value="ECO:0007669"/>
    <property type="project" value="TreeGrafter"/>
</dbReference>
<dbReference type="GO" id="GO:0000139">
    <property type="term" value="C:Golgi membrane"/>
    <property type="evidence" value="ECO:0007669"/>
    <property type="project" value="UniProtKB-SubCell"/>
</dbReference>
<protein>
    <recommendedName>
        <fullName evidence="14">Golgi-associated PDZ and coiled-coil motif-containing protein</fullName>
    </recommendedName>
    <alternativeName>
        <fullName evidence="15">CFTR-associated ligand</fullName>
    </alternativeName>
    <alternativeName>
        <fullName evidence="16">PDZ protein interacting specifically with TC10</fullName>
    </alternativeName>
</protein>
<feature type="compositionally biased region" description="Basic residues" evidence="18">
    <location>
        <begin position="172"/>
        <end position="185"/>
    </location>
</feature>
<dbReference type="GO" id="GO:0030140">
    <property type="term" value="C:trans-Golgi network transport vesicle"/>
    <property type="evidence" value="ECO:0007669"/>
    <property type="project" value="TreeGrafter"/>
</dbReference>
<feature type="region of interest" description="Disordered" evidence="18">
    <location>
        <begin position="389"/>
        <end position="409"/>
    </location>
</feature>
<dbReference type="Pfam" id="PF00595">
    <property type="entry name" value="PDZ"/>
    <property type="match status" value="1"/>
</dbReference>
<feature type="region of interest" description="Disordered" evidence="18">
    <location>
        <begin position="284"/>
        <end position="315"/>
    </location>
</feature>
<dbReference type="SUPFAM" id="SSF50156">
    <property type="entry name" value="PDZ domain-like"/>
    <property type="match status" value="1"/>
</dbReference>
<dbReference type="InterPro" id="IPR036034">
    <property type="entry name" value="PDZ_sf"/>
</dbReference>
<evidence type="ECO:0000256" key="16">
    <source>
        <dbReference type="ARBA" id="ARBA00083668"/>
    </source>
</evidence>
<dbReference type="GO" id="GO:0015031">
    <property type="term" value="P:protein transport"/>
    <property type="evidence" value="ECO:0007669"/>
    <property type="project" value="UniProtKB-KW"/>
</dbReference>
<comment type="subcellular location">
    <subcellularLocation>
        <location evidence="2">Cell projection</location>
        <location evidence="2">Dendrite</location>
    </subcellularLocation>
    <subcellularLocation>
        <location evidence="4">Cytoplasm</location>
    </subcellularLocation>
    <subcellularLocation>
        <location evidence="3">Golgi apparatus membrane</location>
        <topology evidence="3">Peripheral membrane protein</topology>
    </subcellularLocation>
    <subcellularLocation>
        <location evidence="1">Golgi apparatus</location>
        <location evidence="1">trans-Golgi network membrane</location>
    </subcellularLocation>
    <subcellularLocation>
        <location evidence="13">Postsynaptic density</location>
    </subcellularLocation>
</comment>
<feature type="compositionally biased region" description="Acidic residues" evidence="18">
    <location>
        <begin position="294"/>
        <end position="307"/>
    </location>
</feature>
<reference evidence="20" key="1">
    <citation type="submission" date="2016-05" db="EMBL/GenBank/DDBJ databases">
        <authorList>
            <person name="Lavstsen T."/>
            <person name="Jespersen J.S."/>
        </authorList>
    </citation>
    <scope>NUCLEOTIDE SEQUENCE</scope>
    <source>
        <tissue evidence="20">Brain</tissue>
    </source>
</reference>
<feature type="coiled-coil region" evidence="17">
    <location>
        <begin position="928"/>
        <end position="955"/>
    </location>
</feature>
<keyword evidence="6" id="KW-0963">Cytoplasm</keyword>
<evidence type="ECO:0000256" key="15">
    <source>
        <dbReference type="ARBA" id="ARBA00081191"/>
    </source>
</evidence>
<dbReference type="InterPro" id="IPR001478">
    <property type="entry name" value="PDZ"/>
</dbReference>
<evidence type="ECO:0000256" key="2">
    <source>
        <dbReference type="ARBA" id="ARBA00004279"/>
    </source>
</evidence>
<dbReference type="CDD" id="cd06800">
    <property type="entry name" value="PDZ_GOPC-like"/>
    <property type="match status" value="1"/>
</dbReference>
<feature type="region of interest" description="Disordered" evidence="18">
    <location>
        <begin position="1095"/>
        <end position="1115"/>
    </location>
</feature>
<evidence type="ECO:0000256" key="4">
    <source>
        <dbReference type="ARBA" id="ARBA00004496"/>
    </source>
</evidence>
<feature type="compositionally biased region" description="Polar residues" evidence="18">
    <location>
        <begin position="81"/>
        <end position="92"/>
    </location>
</feature>
<evidence type="ECO:0000256" key="6">
    <source>
        <dbReference type="ARBA" id="ARBA00022490"/>
    </source>
</evidence>
<dbReference type="GO" id="GO:0044325">
    <property type="term" value="F:transmembrane transporter binding"/>
    <property type="evidence" value="ECO:0007669"/>
    <property type="project" value="TreeGrafter"/>
</dbReference>
<dbReference type="GO" id="GO:0014069">
    <property type="term" value="C:postsynaptic density"/>
    <property type="evidence" value="ECO:0007669"/>
    <property type="project" value="UniProtKB-SubCell"/>
</dbReference>
<keyword evidence="12" id="KW-0966">Cell projection</keyword>
<dbReference type="GO" id="GO:0030425">
    <property type="term" value="C:dendrite"/>
    <property type="evidence" value="ECO:0007669"/>
    <property type="project" value="UniProtKB-SubCell"/>
</dbReference>
<name>A0A1A8D7Z8_NOTKA</name>
<keyword evidence="9" id="KW-0333">Golgi apparatus</keyword>
<feature type="compositionally biased region" description="Low complexity" evidence="18">
    <location>
        <begin position="1239"/>
        <end position="1250"/>
    </location>
</feature>